<feature type="transmembrane region" description="Helical" evidence="2">
    <location>
        <begin position="71"/>
        <end position="93"/>
    </location>
</feature>
<dbReference type="PANTHER" id="PTHR38043">
    <property type="entry name" value="PROTEIN HEMX"/>
    <property type="match status" value="1"/>
</dbReference>
<feature type="region of interest" description="Disordered" evidence="1">
    <location>
        <begin position="32"/>
        <end position="66"/>
    </location>
</feature>
<gene>
    <name evidence="3" type="ORF">CJP73_04055</name>
</gene>
<evidence type="ECO:0008006" key="5">
    <source>
        <dbReference type="Google" id="ProtNLM"/>
    </source>
</evidence>
<keyword evidence="2" id="KW-0472">Membrane</keyword>
<name>A0A3A1YXV2_9BURK</name>
<dbReference type="EMBL" id="NQYH01000002">
    <property type="protein sequence ID" value="RIY41640.1"/>
    <property type="molecule type" value="Genomic_DNA"/>
</dbReference>
<dbReference type="Proteomes" id="UP000266206">
    <property type="component" value="Unassembled WGS sequence"/>
</dbReference>
<reference evidence="3 4" key="1">
    <citation type="submission" date="2017-08" db="EMBL/GenBank/DDBJ databases">
        <title>Pusillimonas indicus sp. nov., a member of the family Alcaligenaceae isolated from surface seawater.</title>
        <authorList>
            <person name="Li J."/>
        </authorList>
    </citation>
    <scope>NUCLEOTIDE SEQUENCE [LARGE SCALE GENOMIC DNA]</scope>
    <source>
        <strain evidence="3 4">L52-1-41</strain>
    </source>
</reference>
<keyword evidence="2" id="KW-0812">Transmembrane</keyword>
<dbReference type="InterPro" id="IPR007470">
    <property type="entry name" value="HemX"/>
</dbReference>
<comment type="caution">
    <text evidence="3">The sequence shown here is derived from an EMBL/GenBank/DDBJ whole genome shotgun (WGS) entry which is preliminary data.</text>
</comment>
<protein>
    <recommendedName>
        <fullName evidence="5">Heme biosynthesis operon protein HemX</fullName>
    </recommendedName>
</protein>
<keyword evidence="2" id="KW-1133">Transmembrane helix</keyword>
<evidence type="ECO:0000256" key="2">
    <source>
        <dbReference type="SAM" id="Phobius"/>
    </source>
</evidence>
<dbReference type="PANTHER" id="PTHR38043:SF1">
    <property type="entry name" value="PROTEIN HEMX"/>
    <property type="match status" value="1"/>
</dbReference>
<proteinExistence type="predicted"/>
<organism evidence="3 4">
    <name type="scientific">Neopusillimonas maritima</name>
    <dbReference type="NCBI Taxonomy" id="2026239"/>
    <lineage>
        <taxon>Bacteria</taxon>
        <taxon>Pseudomonadati</taxon>
        <taxon>Pseudomonadota</taxon>
        <taxon>Betaproteobacteria</taxon>
        <taxon>Burkholderiales</taxon>
        <taxon>Alcaligenaceae</taxon>
        <taxon>Neopusillimonas</taxon>
    </lineage>
</organism>
<evidence type="ECO:0000256" key="1">
    <source>
        <dbReference type="SAM" id="MobiDB-lite"/>
    </source>
</evidence>
<dbReference type="AlphaFoldDB" id="A0A3A1YXV2"/>
<evidence type="ECO:0000313" key="4">
    <source>
        <dbReference type="Proteomes" id="UP000266206"/>
    </source>
</evidence>
<accession>A0A3A1YXV2</accession>
<sequence>MCSRRRIHASGHHAFSHSLIKAGIRILAMTESKNASQNEKQHDDKQSAGAKPDTQSGKPPRAAAVKRSGKSVWPGLFVLILLVAVALGGFVWWQHQTHQKLLGDLMAQVQRSTTASQQAGELARQAQSNTQAQAERVREMQSSLAAMQGQVSDLDQAFQIMTDSGSDLLLLNDIDHLVSIANQQLLLGGNVANSLVALEAAQARLARANRPALASLQQTLNGDIDRLRAVATIDVSVLSRQLDQLNGLLGQAPLLVPDVAVPESAVQANGLNGISASSNANGSASGNAASDSASGTGADADPNASWLERSWDNTADWSREAWSVIRHDLAGFFDIRRVDNEAALLISPDQATQLRQALRLRVMTAQLALMMRQPEIWRSELQAVLTALETYYDNQSSVTQRAVRQVTRLIETPVDTKLPTLSNTLEAIEVLRHERAQTLTDTTDQNEETQ</sequence>
<feature type="region of interest" description="Disordered" evidence="1">
    <location>
        <begin position="279"/>
        <end position="301"/>
    </location>
</feature>
<dbReference type="Pfam" id="PF04375">
    <property type="entry name" value="HemX"/>
    <property type="match status" value="1"/>
</dbReference>
<evidence type="ECO:0000313" key="3">
    <source>
        <dbReference type="EMBL" id="RIY41640.1"/>
    </source>
</evidence>